<accession>S6BE51</accession>
<proteinExistence type="evidence at transcript level"/>
<dbReference type="Pfam" id="PF00240">
    <property type="entry name" value="ubiquitin"/>
    <property type="match status" value="1"/>
</dbReference>
<dbReference type="PROSITE" id="PS50053">
    <property type="entry name" value="UBIQUITIN_2"/>
    <property type="match status" value="1"/>
</dbReference>
<dbReference type="Gene3D" id="3.10.20.90">
    <property type="entry name" value="Phosphatidylinositol 3-kinase Catalytic Subunit, Chain A, domain 1"/>
    <property type="match status" value="1"/>
</dbReference>
<organism evidence="3">
    <name type="scientific">Babesia bovis</name>
    <dbReference type="NCBI Taxonomy" id="5865"/>
    <lineage>
        <taxon>Eukaryota</taxon>
        <taxon>Sar</taxon>
        <taxon>Alveolata</taxon>
        <taxon>Apicomplexa</taxon>
        <taxon>Aconoidasida</taxon>
        <taxon>Piroplasmida</taxon>
        <taxon>Babesiidae</taxon>
        <taxon>Babesia</taxon>
    </lineage>
</organism>
<name>S6BE51_BABBO</name>
<dbReference type="PANTHER" id="PTHR10677:SF3">
    <property type="entry name" value="FI07626P-RELATED"/>
    <property type="match status" value="1"/>
</dbReference>
<dbReference type="PANTHER" id="PTHR10677">
    <property type="entry name" value="UBIQUILIN"/>
    <property type="match status" value="1"/>
</dbReference>
<dbReference type="InterPro" id="IPR015496">
    <property type="entry name" value="Ubiquilin"/>
</dbReference>
<dbReference type="InterPro" id="IPR000626">
    <property type="entry name" value="Ubiquitin-like_dom"/>
</dbReference>
<dbReference type="EMBL" id="AK440570">
    <property type="protein sequence ID" value="BAN64364.1"/>
    <property type="molecule type" value="mRNA"/>
</dbReference>
<evidence type="ECO:0000256" key="1">
    <source>
        <dbReference type="SAM" id="MobiDB-lite"/>
    </source>
</evidence>
<feature type="region of interest" description="Disordered" evidence="1">
    <location>
        <begin position="307"/>
        <end position="329"/>
    </location>
</feature>
<dbReference type="InterPro" id="IPR029071">
    <property type="entry name" value="Ubiquitin-like_domsf"/>
</dbReference>
<feature type="compositionally biased region" description="Polar residues" evidence="1">
    <location>
        <begin position="201"/>
        <end position="212"/>
    </location>
</feature>
<protein>
    <submittedName>
        <fullName evidence="3">Ubiquitin family domain containing protein</fullName>
    </submittedName>
</protein>
<reference evidence="3" key="1">
    <citation type="journal article" date="2014" name="BMC Genomics">
        <title>The Babesia bovis gene and promoter model: an update from full-length EST analysis.</title>
        <authorList>
            <person name="Yamagishi J."/>
            <person name="Wakaguri H."/>
            <person name="Yokoyama N."/>
            <person name="Yamashita R."/>
            <person name="Suzuki Y."/>
            <person name="Xuan X."/>
            <person name="Igarashi I."/>
        </authorList>
    </citation>
    <scope>NUCLEOTIDE SEQUENCE</scope>
    <source>
        <strain evidence="3">Texas</strain>
    </source>
</reference>
<evidence type="ECO:0000259" key="2">
    <source>
        <dbReference type="PROSITE" id="PS50053"/>
    </source>
</evidence>
<dbReference type="SUPFAM" id="SSF54236">
    <property type="entry name" value="Ubiquitin-like"/>
    <property type="match status" value="1"/>
</dbReference>
<sequence>MPEVLDITFRLITGQDIKLQVRDDGKISEVKGLIAGHCDISPRDMKLIFKGQLLVDDRTIGSYDVANGSTIHIIGNSPGPSNNTQTNQANTSMPSMLFGTAMNAFMREFMGTPEGPASGSNGPFTGVFPEGTFGNAPGQATGGSTSGDFINASGGPEVLLRQGLQFAQQMTAGNPDLGQAASRLFSGMMGGMMNPGHAQNAGPNNTSATSSEPARDSNRTKAPSKMNQQDMNDFMQRYRDAQIRVHDLLRELETISKPSEPVDMDKVSRITSICALQTAIHGQMALITTILGNKISYARDSSLDTSARPGFTKAKPHERASGPTVSSNVRQGLNTAPILPSTTQSSSLLASLGIVNSPQAPTISIPAYSSDDILVDSTWLRKQLTQYRNSTGFKSRMNDLVRDTKKLSNIYCTGICQNEAL</sequence>
<feature type="domain" description="Ubiquitin-like" evidence="2">
    <location>
        <begin position="5"/>
        <end position="80"/>
    </location>
</feature>
<dbReference type="AlphaFoldDB" id="S6BE51"/>
<feature type="region of interest" description="Disordered" evidence="1">
    <location>
        <begin position="191"/>
        <end position="228"/>
    </location>
</feature>
<dbReference type="VEuPathDB" id="PiroplasmaDB:BBOV_IV002390"/>
<evidence type="ECO:0000313" key="3">
    <source>
        <dbReference type="EMBL" id="BAN64364.1"/>
    </source>
</evidence>
<dbReference type="SMART" id="SM00213">
    <property type="entry name" value="UBQ"/>
    <property type="match status" value="1"/>
</dbReference>
<dbReference type="GO" id="GO:0005829">
    <property type="term" value="C:cytosol"/>
    <property type="evidence" value="ECO:0007669"/>
    <property type="project" value="TreeGrafter"/>
</dbReference>
<dbReference type="GO" id="GO:0031593">
    <property type="term" value="F:polyubiquitin modification-dependent protein binding"/>
    <property type="evidence" value="ECO:0007669"/>
    <property type="project" value="TreeGrafter"/>
</dbReference>
<gene>
    <name evidence="3" type="primary">BBOV_IV002390</name>
</gene>
<dbReference type="GO" id="GO:0006511">
    <property type="term" value="P:ubiquitin-dependent protein catabolic process"/>
    <property type="evidence" value="ECO:0007669"/>
    <property type="project" value="TreeGrafter"/>
</dbReference>